<evidence type="ECO:0000313" key="3">
    <source>
        <dbReference type="Proteomes" id="UP000265520"/>
    </source>
</evidence>
<name>A0A392UHG3_9FABA</name>
<evidence type="ECO:0000313" key="2">
    <source>
        <dbReference type="EMBL" id="MCI71165.1"/>
    </source>
</evidence>
<sequence>KGTQDYGLAFPTSNNERIELECFSDSDWCGDKDDEEAHQGTGSGSEIHPYHGLQRSRT</sequence>
<feature type="compositionally biased region" description="Basic and acidic residues" evidence="1">
    <location>
        <begin position="29"/>
        <end position="38"/>
    </location>
</feature>
<organism evidence="2 3">
    <name type="scientific">Trifolium medium</name>
    <dbReference type="NCBI Taxonomy" id="97028"/>
    <lineage>
        <taxon>Eukaryota</taxon>
        <taxon>Viridiplantae</taxon>
        <taxon>Streptophyta</taxon>
        <taxon>Embryophyta</taxon>
        <taxon>Tracheophyta</taxon>
        <taxon>Spermatophyta</taxon>
        <taxon>Magnoliopsida</taxon>
        <taxon>eudicotyledons</taxon>
        <taxon>Gunneridae</taxon>
        <taxon>Pentapetalae</taxon>
        <taxon>rosids</taxon>
        <taxon>fabids</taxon>
        <taxon>Fabales</taxon>
        <taxon>Fabaceae</taxon>
        <taxon>Papilionoideae</taxon>
        <taxon>50 kb inversion clade</taxon>
        <taxon>NPAAA clade</taxon>
        <taxon>Hologalegina</taxon>
        <taxon>IRL clade</taxon>
        <taxon>Trifolieae</taxon>
        <taxon>Trifolium</taxon>
    </lineage>
</organism>
<accession>A0A392UHG3</accession>
<keyword evidence="3" id="KW-1185">Reference proteome</keyword>
<proteinExistence type="predicted"/>
<feature type="region of interest" description="Disordered" evidence="1">
    <location>
        <begin position="29"/>
        <end position="58"/>
    </location>
</feature>
<comment type="caution">
    <text evidence="2">The sequence shown here is derived from an EMBL/GenBank/DDBJ whole genome shotgun (WGS) entry which is preliminary data.</text>
</comment>
<reference evidence="2 3" key="1">
    <citation type="journal article" date="2018" name="Front. Plant Sci.">
        <title>Red Clover (Trifolium pratense) and Zigzag Clover (T. medium) - A Picture of Genomic Similarities and Differences.</title>
        <authorList>
            <person name="Dluhosova J."/>
            <person name="Istvanek J."/>
            <person name="Nedelnik J."/>
            <person name="Repkova J."/>
        </authorList>
    </citation>
    <scope>NUCLEOTIDE SEQUENCE [LARGE SCALE GENOMIC DNA]</scope>
    <source>
        <strain evidence="3">cv. 10/8</strain>
        <tissue evidence="2">Leaf</tissue>
    </source>
</reference>
<dbReference type="Proteomes" id="UP000265520">
    <property type="component" value="Unassembled WGS sequence"/>
</dbReference>
<protein>
    <submittedName>
        <fullName evidence="2">Uncharacterized protein</fullName>
    </submittedName>
</protein>
<dbReference type="EMBL" id="LXQA010790773">
    <property type="protein sequence ID" value="MCI71165.1"/>
    <property type="molecule type" value="Genomic_DNA"/>
</dbReference>
<dbReference type="AlphaFoldDB" id="A0A392UHG3"/>
<evidence type="ECO:0000256" key="1">
    <source>
        <dbReference type="SAM" id="MobiDB-lite"/>
    </source>
</evidence>
<feature type="non-terminal residue" evidence="2">
    <location>
        <position position="1"/>
    </location>
</feature>